<accession>A0AAN5BZU4</accession>
<dbReference type="EMBL" id="BTRK01000001">
    <property type="protein sequence ID" value="GMR31443.1"/>
    <property type="molecule type" value="Genomic_DNA"/>
</dbReference>
<feature type="non-terminal residue" evidence="1">
    <location>
        <position position="1"/>
    </location>
</feature>
<protein>
    <submittedName>
        <fullName evidence="1">Uncharacterized protein</fullName>
    </submittedName>
</protein>
<keyword evidence="2" id="KW-1185">Reference proteome</keyword>
<evidence type="ECO:0000313" key="1">
    <source>
        <dbReference type="EMBL" id="GMR31443.1"/>
    </source>
</evidence>
<comment type="caution">
    <text evidence="1">The sequence shown here is derived from an EMBL/GenBank/DDBJ whole genome shotgun (WGS) entry which is preliminary data.</text>
</comment>
<dbReference type="Proteomes" id="UP001328107">
    <property type="component" value="Unassembled WGS sequence"/>
</dbReference>
<gene>
    <name evidence="1" type="ORF">PMAYCL1PPCAC_01638</name>
</gene>
<name>A0AAN5BZU4_9BILA</name>
<evidence type="ECO:0000313" key="2">
    <source>
        <dbReference type="Proteomes" id="UP001328107"/>
    </source>
</evidence>
<feature type="non-terminal residue" evidence="1">
    <location>
        <position position="114"/>
    </location>
</feature>
<reference evidence="2" key="1">
    <citation type="submission" date="2022-10" db="EMBL/GenBank/DDBJ databases">
        <title>Genome assembly of Pristionchus species.</title>
        <authorList>
            <person name="Yoshida K."/>
            <person name="Sommer R.J."/>
        </authorList>
    </citation>
    <scope>NUCLEOTIDE SEQUENCE [LARGE SCALE GENOMIC DNA]</scope>
    <source>
        <strain evidence="2">RS5460</strain>
    </source>
</reference>
<sequence>QLTGSDDFHREVYNLIKELDTEKLYLRFKNDEMEKAILVDSYLLDIARACSSLILRRMANVSAEALYQVYNKMMMGEVKLRILQCYDVTRATCFLLLRLIGISFGGGRLLSNRE</sequence>
<organism evidence="1 2">
    <name type="scientific">Pristionchus mayeri</name>
    <dbReference type="NCBI Taxonomy" id="1317129"/>
    <lineage>
        <taxon>Eukaryota</taxon>
        <taxon>Metazoa</taxon>
        <taxon>Ecdysozoa</taxon>
        <taxon>Nematoda</taxon>
        <taxon>Chromadorea</taxon>
        <taxon>Rhabditida</taxon>
        <taxon>Rhabditina</taxon>
        <taxon>Diplogasteromorpha</taxon>
        <taxon>Diplogasteroidea</taxon>
        <taxon>Neodiplogasteridae</taxon>
        <taxon>Pristionchus</taxon>
    </lineage>
</organism>
<dbReference type="AlphaFoldDB" id="A0AAN5BZU4"/>
<proteinExistence type="predicted"/>